<name>A0ABD2J6H2_HETSC</name>
<dbReference type="InterPro" id="IPR046357">
    <property type="entry name" value="PPIase_dom_sf"/>
</dbReference>
<keyword evidence="3" id="KW-0732">Signal</keyword>
<evidence type="ECO:0000256" key="3">
    <source>
        <dbReference type="SAM" id="SignalP"/>
    </source>
</evidence>
<evidence type="ECO:0000256" key="2">
    <source>
        <dbReference type="PROSITE-ProRule" id="PRU00277"/>
    </source>
</evidence>
<protein>
    <recommendedName>
        <fullName evidence="2">peptidylprolyl isomerase</fullName>
        <ecNumber evidence="2">5.2.1.8</ecNumber>
    </recommendedName>
</protein>
<dbReference type="EMBL" id="JBICCN010000219">
    <property type="protein sequence ID" value="KAL3086003.1"/>
    <property type="molecule type" value="Genomic_DNA"/>
</dbReference>
<organism evidence="5 6">
    <name type="scientific">Heterodera schachtii</name>
    <name type="common">Sugarbeet cyst nematode worm</name>
    <name type="synonym">Tylenchus schachtii</name>
    <dbReference type="NCBI Taxonomy" id="97005"/>
    <lineage>
        <taxon>Eukaryota</taxon>
        <taxon>Metazoa</taxon>
        <taxon>Ecdysozoa</taxon>
        <taxon>Nematoda</taxon>
        <taxon>Chromadorea</taxon>
        <taxon>Rhabditida</taxon>
        <taxon>Tylenchina</taxon>
        <taxon>Tylenchomorpha</taxon>
        <taxon>Tylenchoidea</taxon>
        <taxon>Heteroderidae</taxon>
        <taxon>Heteroderinae</taxon>
        <taxon>Heterodera</taxon>
    </lineage>
</organism>
<dbReference type="EC" id="5.2.1.8" evidence="2"/>
<dbReference type="Pfam" id="PF00254">
    <property type="entry name" value="FKBP_C"/>
    <property type="match status" value="2"/>
</dbReference>
<comment type="caution">
    <text evidence="5">The sequence shown here is derived from an EMBL/GenBank/DDBJ whole genome shotgun (WGS) entry which is preliminary data.</text>
</comment>
<feature type="domain" description="PPIase FKBP-type" evidence="4">
    <location>
        <begin position="191"/>
        <end position="278"/>
    </location>
</feature>
<dbReference type="GO" id="GO:0003755">
    <property type="term" value="F:peptidyl-prolyl cis-trans isomerase activity"/>
    <property type="evidence" value="ECO:0007669"/>
    <property type="project" value="UniProtKB-KW"/>
</dbReference>
<evidence type="ECO:0000313" key="5">
    <source>
        <dbReference type="EMBL" id="KAL3086003.1"/>
    </source>
</evidence>
<keyword evidence="2" id="KW-0697">Rotamase</keyword>
<keyword evidence="1" id="KW-0677">Repeat</keyword>
<evidence type="ECO:0000313" key="6">
    <source>
        <dbReference type="Proteomes" id="UP001620645"/>
    </source>
</evidence>
<evidence type="ECO:0000256" key="1">
    <source>
        <dbReference type="ARBA" id="ARBA00022737"/>
    </source>
</evidence>
<dbReference type="InterPro" id="IPR051989">
    <property type="entry name" value="FKBP-like_isomerase"/>
</dbReference>
<dbReference type="PROSITE" id="PS50059">
    <property type="entry name" value="FKBP_PPIASE"/>
    <property type="match status" value="2"/>
</dbReference>
<keyword evidence="6" id="KW-1185">Reference proteome</keyword>
<dbReference type="PANTHER" id="PTHR46046:SF6">
    <property type="entry name" value="PEPTIDYLPROLYL ISOMERASE"/>
    <property type="match status" value="1"/>
</dbReference>
<proteinExistence type="predicted"/>
<dbReference type="InterPro" id="IPR001179">
    <property type="entry name" value="PPIase_FKBP_dom"/>
</dbReference>
<dbReference type="Proteomes" id="UP001620645">
    <property type="component" value="Unassembled WGS sequence"/>
</dbReference>
<gene>
    <name evidence="5" type="ORF">niasHS_009045</name>
</gene>
<feature type="signal peptide" evidence="3">
    <location>
        <begin position="1"/>
        <end position="18"/>
    </location>
</feature>
<accession>A0ABD2J6H2</accession>
<comment type="catalytic activity">
    <reaction evidence="2">
        <text>[protein]-peptidylproline (omega=180) = [protein]-peptidylproline (omega=0)</text>
        <dbReference type="Rhea" id="RHEA:16237"/>
        <dbReference type="Rhea" id="RHEA-COMP:10747"/>
        <dbReference type="Rhea" id="RHEA-COMP:10748"/>
        <dbReference type="ChEBI" id="CHEBI:83833"/>
        <dbReference type="ChEBI" id="CHEBI:83834"/>
        <dbReference type="EC" id="5.2.1.8"/>
    </reaction>
</comment>
<evidence type="ECO:0000259" key="4">
    <source>
        <dbReference type="PROSITE" id="PS50059"/>
    </source>
</evidence>
<keyword evidence="2" id="KW-0413">Isomerase</keyword>
<sequence length="285" mass="31665">MIRLCFFLIGCTASVVYSATDSASSADADKNSSSKDFQGQKLSWKDDDGLEVKIIRPIAQEKCALKSRPGDTVKQYYKLTDPEGKEIGSNFGEKPYSFTLGMHQVIEGMDRAMTGMCIGEKRRVTIPGKLGFGDGGRKRDGIKSDQVLHYIVQLVDLFRPTPGPRWREEDGLEIEVTHKIEESACRRSAPGDTIHQHYTLNLADGTFIDSSFSRSKPFIFRLHHGEVIAGMDRAMTSMCEGERRRVVIPAALGYGDKGRDNIPGGATLYFDIELHKLIKPSADEL</sequence>
<feature type="domain" description="PPIase FKBP-type" evidence="4">
    <location>
        <begin position="70"/>
        <end position="158"/>
    </location>
</feature>
<dbReference type="PANTHER" id="PTHR46046">
    <property type="entry name" value="PEPTIDYLPROLYL ISOMERASE"/>
    <property type="match status" value="1"/>
</dbReference>
<dbReference type="AlphaFoldDB" id="A0ABD2J6H2"/>
<dbReference type="SUPFAM" id="SSF54534">
    <property type="entry name" value="FKBP-like"/>
    <property type="match status" value="2"/>
</dbReference>
<dbReference type="Gene3D" id="3.10.50.40">
    <property type="match status" value="2"/>
</dbReference>
<feature type="chain" id="PRO_5044821774" description="peptidylprolyl isomerase" evidence="3">
    <location>
        <begin position="19"/>
        <end position="285"/>
    </location>
</feature>
<reference evidence="5 6" key="1">
    <citation type="submission" date="2024-10" db="EMBL/GenBank/DDBJ databases">
        <authorList>
            <person name="Kim D."/>
        </authorList>
    </citation>
    <scope>NUCLEOTIDE SEQUENCE [LARGE SCALE GENOMIC DNA]</scope>
    <source>
        <strain evidence="5">Taebaek</strain>
    </source>
</reference>